<evidence type="ECO:0000313" key="2">
    <source>
        <dbReference type="EMBL" id="GAK47939.1"/>
    </source>
</evidence>
<keyword evidence="1" id="KW-0812">Transmembrane</keyword>
<dbReference type="Pfam" id="PF06161">
    <property type="entry name" value="DUF975"/>
    <property type="match status" value="1"/>
</dbReference>
<sequence>MKNTVTRRQLKTEVKTALKGNWGKAILLNLVPIIFSLIVAIAVIIVTVAVTTVAGSGGFDPTANPASSATQDNPALSFGTSIIESFFSVAISYGFLDWLRQSKALEHPFKSGLQTFSRKYFTSTLAITLLTYIFTFLWTLLFVIPGIIKSFSYSQAFLVYKDAVDHDNADMSYLAAITKSRELMNGHKWEYFVLQLSFIGWAILAVIPLGLGFLWLTPYINATNANFYRHLTE</sequence>
<dbReference type="AlphaFoldDB" id="A0A081BIS1"/>
<evidence type="ECO:0008006" key="4">
    <source>
        <dbReference type="Google" id="ProtNLM"/>
    </source>
</evidence>
<dbReference type="Proteomes" id="UP000028700">
    <property type="component" value="Unassembled WGS sequence"/>
</dbReference>
<organism evidence="2 3">
    <name type="scientific">Secundilactobacillus oryzae JCM 18671</name>
    <dbReference type="NCBI Taxonomy" id="1291743"/>
    <lineage>
        <taxon>Bacteria</taxon>
        <taxon>Bacillati</taxon>
        <taxon>Bacillota</taxon>
        <taxon>Bacilli</taxon>
        <taxon>Lactobacillales</taxon>
        <taxon>Lactobacillaceae</taxon>
        <taxon>Secundilactobacillus</taxon>
    </lineage>
</organism>
<gene>
    <name evidence="2" type="ORF">LOSG293_150300</name>
</gene>
<feature type="transmembrane region" description="Helical" evidence="1">
    <location>
        <begin position="120"/>
        <end position="148"/>
    </location>
</feature>
<name>A0A081BIS1_9LACO</name>
<accession>A0A081BIS1</accession>
<feature type="transmembrane region" description="Helical" evidence="1">
    <location>
        <begin position="192"/>
        <end position="216"/>
    </location>
</feature>
<feature type="transmembrane region" description="Helical" evidence="1">
    <location>
        <begin position="25"/>
        <end position="55"/>
    </location>
</feature>
<proteinExistence type="predicted"/>
<dbReference type="PANTHER" id="PTHR40076:SF1">
    <property type="entry name" value="MEMBRANE PROTEIN"/>
    <property type="match status" value="1"/>
</dbReference>
<dbReference type="InterPro" id="IPR010380">
    <property type="entry name" value="DUF975"/>
</dbReference>
<keyword evidence="1" id="KW-0472">Membrane</keyword>
<feature type="transmembrane region" description="Helical" evidence="1">
    <location>
        <begin position="75"/>
        <end position="99"/>
    </location>
</feature>
<keyword evidence="1" id="KW-1133">Transmembrane helix</keyword>
<comment type="caution">
    <text evidence="2">The sequence shown here is derived from an EMBL/GenBank/DDBJ whole genome shotgun (WGS) entry which is preliminary data.</text>
</comment>
<keyword evidence="3" id="KW-1185">Reference proteome</keyword>
<dbReference type="PANTHER" id="PTHR40076">
    <property type="entry name" value="MEMBRANE PROTEIN-RELATED"/>
    <property type="match status" value="1"/>
</dbReference>
<dbReference type="eggNOG" id="COG5523">
    <property type="taxonomic scope" value="Bacteria"/>
</dbReference>
<evidence type="ECO:0000256" key="1">
    <source>
        <dbReference type="SAM" id="Phobius"/>
    </source>
</evidence>
<dbReference type="OrthoDB" id="9784844at2"/>
<evidence type="ECO:0000313" key="3">
    <source>
        <dbReference type="Proteomes" id="UP000028700"/>
    </source>
</evidence>
<dbReference type="RefSeq" id="WP_034527828.1">
    <property type="nucleotide sequence ID" value="NZ_BBJM01000015.1"/>
</dbReference>
<protein>
    <recommendedName>
        <fullName evidence="4">Integral membrane protein</fullName>
    </recommendedName>
</protein>
<dbReference type="STRING" id="1291743.LOSG293_150300"/>
<dbReference type="EMBL" id="BBJM01000015">
    <property type="protein sequence ID" value="GAK47939.1"/>
    <property type="molecule type" value="Genomic_DNA"/>
</dbReference>
<reference evidence="2" key="1">
    <citation type="journal article" date="2014" name="Genome Announc.">
        <title>Draft Genome Sequence of Lactobacillus oryzae Strain SG293T.</title>
        <authorList>
            <person name="Tanizawa Y."/>
            <person name="Fujisawa T."/>
            <person name="Mochizuki T."/>
            <person name="Kaminuma E."/>
            <person name="Nakamura Y."/>
            <person name="Tohno M."/>
        </authorList>
    </citation>
    <scope>NUCLEOTIDE SEQUENCE [LARGE SCALE GENOMIC DNA]</scope>
    <source>
        <strain evidence="2">SG293</strain>
    </source>
</reference>